<proteinExistence type="predicted"/>
<reference evidence="1" key="1">
    <citation type="submission" date="2014-11" db="EMBL/GenBank/DDBJ databases">
        <authorList>
            <person name="Amaro Gonzalez C."/>
        </authorList>
    </citation>
    <scope>NUCLEOTIDE SEQUENCE</scope>
</reference>
<sequence length="77" mass="9105">MQLFSDEHNHIFFLKYSTLSTRSGWPWTEMSGMIAYLCDPQTALQICVILQPYLHTEKPLNCLVNKKNLQIKKKKYQ</sequence>
<dbReference type="EMBL" id="GBXM01058305">
    <property type="protein sequence ID" value="JAH50272.1"/>
    <property type="molecule type" value="Transcribed_RNA"/>
</dbReference>
<evidence type="ECO:0000313" key="1">
    <source>
        <dbReference type="EMBL" id="JAH50272.1"/>
    </source>
</evidence>
<reference evidence="1" key="2">
    <citation type="journal article" date="2015" name="Fish Shellfish Immunol.">
        <title>Early steps in the European eel (Anguilla anguilla)-Vibrio vulnificus interaction in the gills: Role of the RtxA13 toxin.</title>
        <authorList>
            <person name="Callol A."/>
            <person name="Pajuelo D."/>
            <person name="Ebbesson L."/>
            <person name="Teles M."/>
            <person name="MacKenzie S."/>
            <person name="Amaro C."/>
        </authorList>
    </citation>
    <scope>NUCLEOTIDE SEQUENCE</scope>
</reference>
<name>A0A0E9TA32_ANGAN</name>
<protein>
    <submittedName>
        <fullName evidence="1">Uncharacterized protein</fullName>
    </submittedName>
</protein>
<accession>A0A0E9TA32</accession>
<organism evidence="1">
    <name type="scientific">Anguilla anguilla</name>
    <name type="common">European freshwater eel</name>
    <name type="synonym">Muraena anguilla</name>
    <dbReference type="NCBI Taxonomy" id="7936"/>
    <lineage>
        <taxon>Eukaryota</taxon>
        <taxon>Metazoa</taxon>
        <taxon>Chordata</taxon>
        <taxon>Craniata</taxon>
        <taxon>Vertebrata</taxon>
        <taxon>Euteleostomi</taxon>
        <taxon>Actinopterygii</taxon>
        <taxon>Neopterygii</taxon>
        <taxon>Teleostei</taxon>
        <taxon>Anguilliformes</taxon>
        <taxon>Anguillidae</taxon>
        <taxon>Anguilla</taxon>
    </lineage>
</organism>
<dbReference type="AlphaFoldDB" id="A0A0E9TA32"/>